<feature type="binding site" evidence="5">
    <location>
        <begin position="173"/>
        <end position="180"/>
    </location>
    <ligand>
        <name>ATP</name>
        <dbReference type="ChEBI" id="CHEBI:30616"/>
    </ligand>
</feature>
<evidence type="ECO:0000256" key="5">
    <source>
        <dbReference type="PROSITE-ProRule" id="PRU00560"/>
    </source>
</evidence>
<dbReference type="InterPro" id="IPR027417">
    <property type="entry name" value="P-loop_NTPase"/>
</dbReference>
<sequence length="659" mass="72383">MTDAKAGTTFIPETPPELLAEDDDLGGAALVIKRVDVADDKFTESQTFYIGRRVVRTPEGDLAVISWHARAAKEWMLARSDDPGDVLLRRDLRCDGRKVTGYFDDIKAPRHTDVGADIPGEAEEPQWLDLEDFLLEDLRRARGGQMRDIVETIQREQFILVSDERKSLLVVQGGPGTGKTAVGLHRVSWLLFNNVFKASDVLVVGPHQGFLKYVGQVLPQLGTRGVTSIELARLWDGEARGSDNLEARRIKSSSKMAEVLRRAVDNLANPKALESAAARTIQVGPRPVTLPSSFIRFTGTEGVRLPYLVRRRQFTDRVVDHLLRAGGAAGKRSRDEPGARKQVEQRRDVMRMVSRVFPSVSAEELLRSLLRGRQALRAAAAGVLSEEEQQAIVRTPAAKVSQEAWSPEDLVCLEEIRFLMTGETSVRWQHVVVDEAQDLTPMQARSLARRCPSGSMTLLGDLAQATGVHRYAGWQELAGQLGGQSGGHLAELTIGYRVPREVMDFAAPLAAVLAPDTTFPRSVRPPADDEVLRIIRTDPSRLVAEAIERVSTLSGTDGKRGRSVAFILPDDDPGMLRSAQAGIAAEQLESVIQVRTAGQIKGLEFDHVVVLEPAAIAAQEWAGLHGLYVAITRCTQTLTILHFPFGPAADRSHWHVRGV</sequence>
<evidence type="ECO:0000256" key="1">
    <source>
        <dbReference type="ARBA" id="ARBA00022741"/>
    </source>
</evidence>
<evidence type="ECO:0000259" key="6">
    <source>
        <dbReference type="PROSITE" id="PS51198"/>
    </source>
</evidence>
<keyword evidence="8" id="KW-1185">Reference proteome</keyword>
<dbReference type="PROSITE" id="PS51198">
    <property type="entry name" value="UVRD_HELICASE_ATP_BIND"/>
    <property type="match status" value="1"/>
</dbReference>
<name>A0ABV4QES8_9ACTN</name>
<evidence type="ECO:0000256" key="4">
    <source>
        <dbReference type="ARBA" id="ARBA00022840"/>
    </source>
</evidence>
<keyword evidence="3 5" id="KW-0347">Helicase</keyword>
<keyword evidence="2 5" id="KW-0378">Hydrolase</keyword>
<evidence type="ECO:0000256" key="3">
    <source>
        <dbReference type="ARBA" id="ARBA00022806"/>
    </source>
</evidence>
<dbReference type="PANTHER" id="PTHR11070">
    <property type="entry name" value="UVRD / RECB / PCRA DNA HELICASE FAMILY MEMBER"/>
    <property type="match status" value="1"/>
</dbReference>
<gene>
    <name evidence="7" type="ORF">SM611_22330</name>
</gene>
<dbReference type="Gene3D" id="3.40.50.300">
    <property type="entry name" value="P-loop containing nucleotide triphosphate hydrolases"/>
    <property type="match status" value="3"/>
</dbReference>
<organism evidence="7 8">
    <name type="scientific">Actinomadura monticuli</name>
    <dbReference type="NCBI Taxonomy" id="3097367"/>
    <lineage>
        <taxon>Bacteria</taxon>
        <taxon>Bacillati</taxon>
        <taxon>Actinomycetota</taxon>
        <taxon>Actinomycetes</taxon>
        <taxon>Streptosporangiales</taxon>
        <taxon>Thermomonosporaceae</taxon>
        <taxon>Actinomadura</taxon>
    </lineage>
</organism>
<proteinExistence type="predicted"/>
<evidence type="ECO:0000256" key="2">
    <source>
        <dbReference type="ARBA" id="ARBA00022801"/>
    </source>
</evidence>
<evidence type="ECO:0000313" key="7">
    <source>
        <dbReference type="EMBL" id="MFA1541676.1"/>
    </source>
</evidence>
<comment type="caution">
    <text evidence="7">The sequence shown here is derived from an EMBL/GenBank/DDBJ whole genome shotgun (WGS) entry which is preliminary data.</text>
</comment>
<dbReference type="InterPro" id="IPR000212">
    <property type="entry name" value="DNA_helicase_UvrD/REP"/>
</dbReference>
<keyword evidence="1 5" id="KW-0547">Nucleotide-binding</keyword>
<protein>
    <submittedName>
        <fullName evidence="7">AAA family ATPase</fullName>
    </submittedName>
</protein>
<keyword evidence="4 5" id="KW-0067">ATP-binding</keyword>
<feature type="domain" description="UvrD-like helicase ATP-binding" evidence="6">
    <location>
        <begin position="152"/>
        <end position="499"/>
    </location>
</feature>
<dbReference type="EMBL" id="JAXCEI010000009">
    <property type="protein sequence ID" value="MFA1541676.1"/>
    <property type="molecule type" value="Genomic_DNA"/>
</dbReference>
<dbReference type="Proteomes" id="UP001569963">
    <property type="component" value="Unassembled WGS sequence"/>
</dbReference>
<dbReference type="PANTHER" id="PTHR11070:SF45">
    <property type="entry name" value="DNA 3'-5' HELICASE"/>
    <property type="match status" value="1"/>
</dbReference>
<dbReference type="SUPFAM" id="SSF52540">
    <property type="entry name" value="P-loop containing nucleoside triphosphate hydrolases"/>
    <property type="match status" value="1"/>
</dbReference>
<dbReference type="InterPro" id="IPR014016">
    <property type="entry name" value="UvrD-like_ATP-bd"/>
</dbReference>
<evidence type="ECO:0000313" key="8">
    <source>
        <dbReference type="Proteomes" id="UP001569963"/>
    </source>
</evidence>
<reference evidence="7 8" key="1">
    <citation type="submission" date="2023-11" db="EMBL/GenBank/DDBJ databases">
        <title>Actinomadura monticuli sp. nov., isolated from volcanic ash.</title>
        <authorList>
            <person name="Lee S.D."/>
            <person name="Yang H."/>
            <person name="Kim I.S."/>
        </authorList>
    </citation>
    <scope>NUCLEOTIDE SEQUENCE [LARGE SCALE GENOMIC DNA]</scope>
    <source>
        <strain evidence="7 8">DLS-62</strain>
    </source>
</reference>
<accession>A0ABV4QES8</accession>
<dbReference type="RefSeq" id="WP_371951827.1">
    <property type="nucleotide sequence ID" value="NZ_JAXCEI010000009.1"/>
</dbReference>